<dbReference type="PANTHER" id="PTHR42899">
    <property type="entry name" value="SPERMATOGENESIS-ASSOCIATED PROTEIN 20"/>
    <property type="match status" value="1"/>
</dbReference>
<proteinExistence type="predicted"/>
<gene>
    <name evidence="1" type="ORF">MCOR_26656</name>
</gene>
<dbReference type="InterPro" id="IPR008928">
    <property type="entry name" value="6-hairpin_glycosidase_sf"/>
</dbReference>
<sequence>MIRGLLDLYEASFNDKWISWAESLQQKQDELFWDTEDGGYFNSVSNDSSLVLRLKEDQDGAEPCSNSVAVSNLLRLSNFIDKPEYVEKANKILTVFNERLMKIPLAVPEMVSGLLFSLSTTKQIILVGDPGSEDLTALIDCLNSQFIPNKVLIISNGQNESFLKSKLDILRTLTKKDGKATAYVCENYTCSLPVTSSEQLFKLIS</sequence>
<evidence type="ECO:0000313" key="2">
    <source>
        <dbReference type="Proteomes" id="UP000507470"/>
    </source>
</evidence>
<dbReference type="AlphaFoldDB" id="A0A6J8C5G1"/>
<dbReference type="Gene3D" id="1.50.10.20">
    <property type="match status" value="1"/>
</dbReference>
<dbReference type="InterPro" id="IPR024705">
    <property type="entry name" value="Ssp411"/>
</dbReference>
<dbReference type="Proteomes" id="UP000507470">
    <property type="component" value="Unassembled WGS sequence"/>
</dbReference>
<protein>
    <submittedName>
        <fullName evidence="1">Spermatogenesis-associated protein 20</fullName>
    </submittedName>
</protein>
<reference evidence="1 2" key="1">
    <citation type="submission" date="2020-06" db="EMBL/GenBank/DDBJ databases">
        <authorList>
            <person name="Li R."/>
            <person name="Bekaert M."/>
        </authorList>
    </citation>
    <scope>NUCLEOTIDE SEQUENCE [LARGE SCALE GENOMIC DNA]</scope>
    <source>
        <strain evidence="2">wild</strain>
    </source>
</reference>
<dbReference type="OrthoDB" id="1923667at2759"/>
<dbReference type="SUPFAM" id="SSF48208">
    <property type="entry name" value="Six-hairpin glycosidases"/>
    <property type="match status" value="1"/>
</dbReference>
<keyword evidence="2" id="KW-1185">Reference proteome</keyword>
<dbReference type="EMBL" id="CACVKT020004814">
    <property type="protein sequence ID" value="CAC5391658.1"/>
    <property type="molecule type" value="Genomic_DNA"/>
</dbReference>
<organism evidence="1 2">
    <name type="scientific">Mytilus coruscus</name>
    <name type="common">Sea mussel</name>
    <dbReference type="NCBI Taxonomy" id="42192"/>
    <lineage>
        <taxon>Eukaryota</taxon>
        <taxon>Metazoa</taxon>
        <taxon>Spiralia</taxon>
        <taxon>Lophotrochozoa</taxon>
        <taxon>Mollusca</taxon>
        <taxon>Bivalvia</taxon>
        <taxon>Autobranchia</taxon>
        <taxon>Pteriomorphia</taxon>
        <taxon>Mytilida</taxon>
        <taxon>Mytiloidea</taxon>
        <taxon>Mytilidae</taxon>
        <taxon>Mytilinae</taxon>
        <taxon>Mytilus</taxon>
    </lineage>
</organism>
<dbReference type="GO" id="GO:0005975">
    <property type="term" value="P:carbohydrate metabolic process"/>
    <property type="evidence" value="ECO:0007669"/>
    <property type="project" value="InterPro"/>
</dbReference>
<dbReference type="PANTHER" id="PTHR42899:SF1">
    <property type="entry name" value="SPERMATOGENESIS-ASSOCIATED PROTEIN 20"/>
    <property type="match status" value="1"/>
</dbReference>
<evidence type="ECO:0000313" key="1">
    <source>
        <dbReference type="EMBL" id="CAC5391658.1"/>
    </source>
</evidence>
<name>A0A6J8C5G1_MYTCO</name>
<accession>A0A6J8C5G1</accession>